<dbReference type="EMBL" id="JAEPRB010000080">
    <property type="protein sequence ID" value="KAG2222536.1"/>
    <property type="molecule type" value="Genomic_DNA"/>
</dbReference>
<dbReference type="InterPro" id="IPR019529">
    <property type="entry name" value="Syntaxin-18_N"/>
</dbReference>
<gene>
    <name evidence="13" type="ORF">INT45_002667</name>
</gene>
<evidence type="ECO:0000313" key="14">
    <source>
        <dbReference type="Proteomes" id="UP000646827"/>
    </source>
</evidence>
<keyword evidence="14" id="KW-1185">Reference proteome</keyword>
<evidence type="ECO:0000256" key="8">
    <source>
        <dbReference type="ARBA" id="ARBA00023136"/>
    </source>
</evidence>
<dbReference type="OrthoDB" id="342981at2759"/>
<evidence type="ECO:0000256" key="4">
    <source>
        <dbReference type="ARBA" id="ARBA00022692"/>
    </source>
</evidence>
<feature type="coiled-coil region" evidence="9">
    <location>
        <begin position="252"/>
        <end position="296"/>
    </location>
</feature>
<sequence>MPDQTEQFRALVDNKAVHKPTSPQTDRNKKKSLSYDVYSKEAYRIFEHITSLKRFLLSIRRPYLSSESHRRHHQLRHNNNKKSSTQQQQKEASLFSLFPSTVQSLTDNERDEIDFQAKVIIRRCMDRIKELEQAEQLRQQQEKQEKQKSFSKFFQSLLSSNNAITAEDIMALHRSSMTWLLNKRLSEVSELQRNQQEIRLTRELEKNENHLYKSSSSAVKVEEDPIYKFDQGDYQDDDEPAFQMDGLSQDQMQMLEKENSTMVEELNNTLNEVRNAEKALLEISTLQNELTNHLAAQTAQTDQLYADAIASTERVEQGNVQLIQTRERNRGTRHFTLFFLLMASFVLLFLDWYA</sequence>
<feature type="transmembrane region" description="Helical" evidence="11">
    <location>
        <begin position="335"/>
        <end position="353"/>
    </location>
</feature>
<evidence type="ECO:0000256" key="3">
    <source>
        <dbReference type="ARBA" id="ARBA00022448"/>
    </source>
</evidence>
<dbReference type="Gene3D" id="1.20.5.110">
    <property type="match status" value="1"/>
</dbReference>
<evidence type="ECO:0000256" key="11">
    <source>
        <dbReference type="SAM" id="Phobius"/>
    </source>
</evidence>
<feature type="region of interest" description="Disordered" evidence="10">
    <location>
        <begin position="13"/>
        <end position="32"/>
    </location>
</feature>
<evidence type="ECO:0000256" key="2">
    <source>
        <dbReference type="ARBA" id="ARBA00009063"/>
    </source>
</evidence>
<evidence type="ECO:0000313" key="13">
    <source>
        <dbReference type="EMBL" id="KAG2222536.1"/>
    </source>
</evidence>
<keyword evidence="3" id="KW-0813">Transport</keyword>
<dbReference type="GO" id="GO:0031201">
    <property type="term" value="C:SNARE complex"/>
    <property type="evidence" value="ECO:0007669"/>
    <property type="project" value="TreeGrafter"/>
</dbReference>
<dbReference type="GO" id="GO:0006890">
    <property type="term" value="P:retrograde vesicle-mediated transport, Golgi to endoplasmic reticulum"/>
    <property type="evidence" value="ECO:0007669"/>
    <property type="project" value="TreeGrafter"/>
</dbReference>
<evidence type="ECO:0000256" key="10">
    <source>
        <dbReference type="SAM" id="MobiDB-lite"/>
    </source>
</evidence>
<feature type="compositionally biased region" description="Low complexity" evidence="10">
    <location>
        <begin position="81"/>
        <end position="90"/>
    </location>
</feature>
<dbReference type="PANTHER" id="PTHR15959:SF0">
    <property type="entry name" value="SYNTAXIN-18"/>
    <property type="match status" value="1"/>
</dbReference>
<comment type="caution">
    <text evidence="13">The sequence shown here is derived from an EMBL/GenBank/DDBJ whole genome shotgun (WGS) entry which is preliminary data.</text>
</comment>
<dbReference type="Pfam" id="PF10496">
    <property type="entry name" value="Syntaxin-18_N"/>
    <property type="match status" value="1"/>
</dbReference>
<keyword evidence="5" id="KW-0653">Protein transport</keyword>
<proteinExistence type="inferred from homology"/>
<evidence type="ECO:0000256" key="1">
    <source>
        <dbReference type="ARBA" id="ARBA00004211"/>
    </source>
</evidence>
<accession>A0A8H7S4H0</accession>
<dbReference type="GO" id="GO:0015031">
    <property type="term" value="P:protein transport"/>
    <property type="evidence" value="ECO:0007669"/>
    <property type="project" value="UniProtKB-KW"/>
</dbReference>
<dbReference type="PANTHER" id="PTHR15959">
    <property type="entry name" value="SYNTAXIN-18"/>
    <property type="match status" value="1"/>
</dbReference>
<reference evidence="13 14" key="1">
    <citation type="submission" date="2020-12" db="EMBL/GenBank/DDBJ databases">
        <title>Metabolic potential, ecology and presence of endohyphal bacteria is reflected in genomic diversity of Mucoromycotina.</title>
        <authorList>
            <person name="Muszewska A."/>
            <person name="Okrasinska A."/>
            <person name="Steczkiewicz K."/>
            <person name="Drgas O."/>
            <person name="Orlowska M."/>
            <person name="Perlinska-Lenart U."/>
            <person name="Aleksandrzak-Piekarczyk T."/>
            <person name="Szatraj K."/>
            <person name="Zielenkiewicz U."/>
            <person name="Pilsyk S."/>
            <person name="Malc E."/>
            <person name="Mieczkowski P."/>
            <person name="Kruszewska J.S."/>
            <person name="Biernat P."/>
            <person name="Pawlowska J."/>
        </authorList>
    </citation>
    <scope>NUCLEOTIDE SEQUENCE [LARGE SCALE GENOMIC DNA]</scope>
    <source>
        <strain evidence="13 14">CBS 142.35</strain>
    </source>
</reference>
<evidence type="ECO:0000259" key="12">
    <source>
        <dbReference type="Pfam" id="PF10496"/>
    </source>
</evidence>
<keyword evidence="6 11" id="KW-1133">Transmembrane helix</keyword>
<evidence type="ECO:0000256" key="9">
    <source>
        <dbReference type="SAM" id="Coils"/>
    </source>
</evidence>
<comment type="subcellular location">
    <subcellularLocation>
        <location evidence="1">Membrane</location>
        <topology evidence="1">Single-pass type IV membrane protein</topology>
    </subcellularLocation>
</comment>
<dbReference type="GO" id="GO:0005783">
    <property type="term" value="C:endoplasmic reticulum"/>
    <property type="evidence" value="ECO:0007669"/>
    <property type="project" value="TreeGrafter"/>
</dbReference>
<evidence type="ECO:0000256" key="7">
    <source>
        <dbReference type="ARBA" id="ARBA00023054"/>
    </source>
</evidence>
<keyword evidence="4 11" id="KW-0812">Transmembrane</keyword>
<evidence type="ECO:0000256" key="6">
    <source>
        <dbReference type="ARBA" id="ARBA00022989"/>
    </source>
</evidence>
<protein>
    <recommendedName>
        <fullName evidence="12">SNARE-complex protein Syntaxin-18 N-terminal domain-containing protein</fullName>
    </recommendedName>
</protein>
<dbReference type="Proteomes" id="UP000646827">
    <property type="component" value="Unassembled WGS sequence"/>
</dbReference>
<organism evidence="13 14">
    <name type="scientific">Circinella minor</name>
    <dbReference type="NCBI Taxonomy" id="1195481"/>
    <lineage>
        <taxon>Eukaryota</taxon>
        <taxon>Fungi</taxon>
        <taxon>Fungi incertae sedis</taxon>
        <taxon>Mucoromycota</taxon>
        <taxon>Mucoromycotina</taxon>
        <taxon>Mucoromycetes</taxon>
        <taxon>Mucorales</taxon>
        <taxon>Lichtheimiaceae</taxon>
        <taxon>Circinella</taxon>
    </lineage>
</organism>
<keyword evidence="8 11" id="KW-0472">Membrane</keyword>
<name>A0A8H7S4H0_9FUNG</name>
<dbReference type="AlphaFoldDB" id="A0A8H7S4H0"/>
<evidence type="ECO:0000256" key="5">
    <source>
        <dbReference type="ARBA" id="ARBA00022927"/>
    </source>
</evidence>
<comment type="similarity">
    <text evidence="2">Belongs to the syntaxin family.</text>
</comment>
<feature type="region of interest" description="Disordered" evidence="10">
    <location>
        <begin position="67"/>
        <end position="90"/>
    </location>
</feature>
<feature type="domain" description="SNARE-complex protein Syntaxin-18 N-terminal" evidence="12">
    <location>
        <begin position="3"/>
        <end position="84"/>
    </location>
</feature>
<feature type="compositionally biased region" description="Basic residues" evidence="10">
    <location>
        <begin position="69"/>
        <end position="80"/>
    </location>
</feature>
<keyword evidence="7 9" id="KW-0175">Coiled coil</keyword>